<proteinExistence type="predicted"/>
<sequence length="29" mass="3477">MYPYSDTMPEDLSPRRMILHLSKAKEEHT</sequence>
<reference evidence="1" key="1">
    <citation type="submission" date="2014-11" db="EMBL/GenBank/DDBJ databases">
        <authorList>
            <person name="Amaro Gonzalez C."/>
        </authorList>
    </citation>
    <scope>NUCLEOTIDE SEQUENCE</scope>
</reference>
<accession>A0A0E9QZJ5</accession>
<organism evidence="1">
    <name type="scientific">Anguilla anguilla</name>
    <name type="common">European freshwater eel</name>
    <name type="synonym">Muraena anguilla</name>
    <dbReference type="NCBI Taxonomy" id="7936"/>
    <lineage>
        <taxon>Eukaryota</taxon>
        <taxon>Metazoa</taxon>
        <taxon>Chordata</taxon>
        <taxon>Craniata</taxon>
        <taxon>Vertebrata</taxon>
        <taxon>Euteleostomi</taxon>
        <taxon>Actinopterygii</taxon>
        <taxon>Neopterygii</taxon>
        <taxon>Teleostei</taxon>
        <taxon>Anguilliformes</taxon>
        <taxon>Anguillidae</taxon>
        <taxon>Anguilla</taxon>
    </lineage>
</organism>
<dbReference type="EMBL" id="GBXM01086665">
    <property type="protein sequence ID" value="JAH21912.1"/>
    <property type="molecule type" value="Transcribed_RNA"/>
</dbReference>
<protein>
    <submittedName>
        <fullName evidence="1">Uncharacterized protein</fullName>
    </submittedName>
</protein>
<reference evidence="1" key="2">
    <citation type="journal article" date="2015" name="Fish Shellfish Immunol.">
        <title>Early steps in the European eel (Anguilla anguilla)-Vibrio vulnificus interaction in the gills: Role of the RtxA13 toxin.</title>
        <authorList>
            <person name="Callol A."/>
            <person name="Pajuelo D."/>
            <person name="Ebbesson L."/>
            <person name="Teles M."/>
            <person name="MacKenzie S."/>
            <person name="Amaro C."/>
        </authorList>
    </citation>
    <scope>NUCLEOTIDE SEQUENCE</scope>
</reference>
<evidence type="ECO:0000313" key="1">
    <source>
        <dbReference type="EMBL" id="JAH21912.1"/>
    </source>
</evidence>
<name>A0A0E9QZJ5_ANGAN</name>
<dbReference type="AlphaFoldDB" id="A0A0E9QZJ5"/>